<sequence>MDFTPDETQRTAAQLAEDVLSRTAGDPARAWRALSDTGLLSLGVPEPAGGHGLGLCEVAAVLREVGRAGMSLPAWATLGMGLPTLAACPDGGSDSRSDRDGNGREDDGREDDGLTALLRAVGAGEALLTAALHEPSSPMTERPATTAAPVPSGWRLDGVKTAVPFATDAERILVPATLPGGETGVFLVDPTRPGVRMTPVHTAAGGPEAVVRLEGAETPLRLGGVSGERAGAMLNMLHRYALAGAAAFGDGLLAGALALTTRHLATREQFGRPLATFQAVAQQIADVYIASRTVRLAADAAVWRLATAPSSPPGADRAPGTAEPAGPAGPAVDDDLAVAAYWLAEEAPAALATCHHLHGGIGLDETYPLHRYSSLVKDLVRGIGGAALCLDRVGTPVGGV</sequence>
<gene>
    <name evidence="9" type="ORF">JD82_00841</name>
</gene>
<dbReference type="InterPro" id="IPR046373">
    <property type="entry name" value="Acyl-CoA_Oxase/DH_mid-dom_sf"/>
</dbReference>
<dbReference type="InterPro" id="IPR009100">
    <property type="entry name" value="AcylCoA_DH/oxidase_NM_dom_sf"/>
</dbReference>
<proteinExistence type="inferred from homology"/>
<feature type="region of interest" description="Disordered" evidence="6">
    <location>
        <begin position="308"/>
        <end position="329"/>
    </location>
</feature>
<comment type="similarity">
    <text evidence="2">Belongs to the acyl-CoA dehydrogenase family.</text>
</comment>
<dbReference type="PANTHER" id="PTHR43884:SF20">
    <property type="entry name" value="ACYL-COA DEHYDROGENASE FADE28"/>
    <property type="match status" value="1"/>
</dbReference>
<evidence type="ECO:0000259" key="7">
    <source>
        <dbReference type="Pfam" id="PF00441"/>
    </source>
</evidence>
<evidence type="ECO:0000256" key="3">
    <source>
        <dbReference type="ARBA" id="ARBA00022630"/>
    </source>
</evidence>
<evidence type="ECO:0000256" key="6">
    <source>
        <dbReference type="SAM" id="MobiDB-lite"/>
    </source>
</evidence>
<keyword evidence="4" id="KW-0274">FAD</keyword>
<dbReference type="Gene3D" id="1.10.540.10">
    <property type="entry name" value="Acyl-CoA dehydrogenase/oxidase, N-terminal domain"/>
    <property type="match status" value="1"/>
</dbReference>
<dbReference type="Pfam" id="PF02771">
    <property type="entry name" value="Acyl-CoA_dh_N"/>
    <property type="match status" value="1"/>
</dbReference>
<feature type="domain" description="Acyl-CoA dehydrogenase/oxidase N-terminal" evidence="8">
    <location>
        <begin position="13"/>
        <end position="81"/>
    </location>
</feature>
<dbReference type="Gene3D" id="1.20.140.10">
    <property type="entry name" value="Butyryl-CoA Dehydrogenase, subunit A, domain 3"/>
    <property type="match status" value="1"/>
</dbReference>
<feature type="compositionally biased region" description="Low complexity" evidence="6">
    <location>
        <begin position="318"/>
        <end position="329"/>
    </location>
</feature>
<evidence type="ECO:0000259" key="8">
    <source>
        <dbReference type="Pfam" id="PF02771"/>
    </source>
</evidence>
<evidence type="ECO:0000256" key="4">
    <source>
        <dbReference type="ARBA" id="ARBA00022827"/>
    </source>
</evidence>
<name>A0A660CBW7_9PSEU</name>
<dbReference type="InterPro" id="IPR037069">
    <property type="entry name" value="AcylCoA_DH/ox_N_sf"/>
</dbReference>
<dbReference type="OrthoDB" id="4319499at2"/>
<evidence type="ECO:0000256" key="5">
    <source>
        <dbReference type="ARBA" id="ARBA00023002"/>
    </source>
</evidence>
<dbReference type="GO" id="GO:0050660">
    <property type="term" value="F:flavin adenine dinucleotide binding"/>
    <property type="evidence" value="ECO:0007669"/>
    <property type="project" value="InterPro"/>
</dbReference>
<protein>
    <recommendedName>
        <fullName evidence="11">Acyl-CoA dehydrogenase</fullName>
    </recommendedName>
</protein>
<dbReference type="Proteomes" id="UP000317303">
    <property type="component" value="Unassembled WGS sequence"/>
</dbReference>
<dbReference type="RefSeq" id="WP_030533443.1">
    <property type="nucleotide sequence ID" value="NZ_JOIJ01000014.1"/>
</dbReference>
<organism evidence="9 10">
    <name type="scientific">Prauserella rugosa</name>
    <dbReference type="NCBI Taxonomy" id="43354"/>
    <lineage>
        <taxon>Bacteria</taxon>
        <taxon>Bacillati</taxon>
        <taxon>Actinomycetota</taxon>
        <taxon>Actinomycetes</taxon>
        <taxon>Pseudonocardiales</taxon>
        <taxon>Pseudonocardiaceae</taxon>
        <taxon>Prauserella</taxon>
    </lineage>
</organism>
<dbReference type="EMBL" id="VLJV01000001">
    <property type="protein sequence ID" value="TWH19019.1"/>
    <property type="molecule type" value="Genomic_DNA"/>
</dbReference>
<keyword evidence="5" id="KW-0560">Oxidoreductase</keyword>
<dbReference type="InterPro" id="IPR009075">
    <property type="entry name" value="AcylCo_DH/oxidase_C"/>
</dbReference>
<dbReference type="SUPFAM" id="SSF47203">
    <property type="entry name" value="Acyl-CoA dehydrogenase C-terminal domain-like"/>
    <property type="match status" value="1"/>
</dbReference>
<evidence type="ECO:0000256" key="2">
    <source>
        <dbReference type="ARBA" id="ARBA00009347"/>
    </source>
</evidence>
<comment type="caution">
    <text evidence="9">The sequence shown here is derived from an EMBL/GenBank/DDBJ whole genome shotgun (WGS) entry which is preliminary data.</text>
</comment>
<evidence type="ECO:0000313" key="9">
    <source>
        <dbReference type="EMBL" id="TWH19019.1"/>
    </source>
</evidence>
<dbReference type="InterPro" id="IPR013786">
    <property type="entry name" value="AcylCoA_DH/ox_N"/>
</dbReference>
<dbReference type="Pfam" id="PF00441">
    <property type="entry name" value="Acyl-CoA_dh_1"/>
    <property type="match status" value="1"/>
</dbReference>
<feature type="compositionally biased region" description="Basic and acidic residues" evidence="6">
    <location>
        <begin position="93"/>
        <end position="107"/>
    </location>
</feature>
<accession>A0A660CBW7</accession>
<evidence type="ECO:0008006" key="11">
    <source>
        <dbReference type="Google" id="ProtNLM"/>
    </source>
</evidence>
<reference evidence="9 10" key="1">
    <citation type="submission" date="2019-07" db="EMBL/GenBank/DDBJ databases">
        <title>R&amp;d 2014.</title>
        <authorList>
            <person name="Klenk H.-P."/>
        </authorList>
    </citation>
    <scope>NUCLEOTIDE SEQUENCE [LARGE SCALE GENOMIC DNA]</scope>
    <source>
        <strain evidence="9 10">DSM 43194</strain>
    </source>
</reference>
<dbReference type="AlphaFoldDB" id="A0A660CBW7"/>
<keyword evidence="3" id="KW-0285">Flavoprotein</keyword>
<keyword evidence="10" id="KW-1185">Reference proteome</keyword>
<dbReference type="SUPFAM" id="SSF56645">
    <property type="entry name" value="Acyl-CoA dehydrogenase NM domain-like"/>
    <property type="match status" value="1"/>
</dbReference>
<dbReference type="Gene3D" id="2.40.110.10">
    <property type="entry name" value="Butyryl-CoA Dehydrogenase, subunit A, domain 2"/>
    <property type="match status" value="1"/>
</dbReference>
<comment type="cofactor">
    <cofactor evidence="1">
        <name>FAD</name>
        <dbReference type="ChEBI" id="CHEBI:57692"/>
    </cofactor>
</comment>
<dbReference type="GO" id="GO:0003995">
    <property type="term" value="F:acyl-CoA dehydrogenase activity"/>
    <property type="evidence" value="ECO:0007669"/>
    <property type="project" value="TreeGrafter"/>
</dbReference>
<evidence type="ECO:0000256" key="1">
    <source>
        <dbReference type="ARBA" id="ARBA00001974"/>
    </source>
</evidence>
<dbReference type="InterPro" id="IPR036250">
    <property type="entry name" value="AcylCo_DH-like_C"/>
</dbReference>
<evidence type="ECO:0000313" key="10">
    <source>
        <dbReference type="Proteomes" id="UP000317303"/>
    </source>
</evidence>
<dbReference type="PANTHER" id="PTHR43884">
    <property type="entry name" value="ACYL-COA DEHYDROGENASE"/>
    <property type="match status" value="1"/>
</dbReference>
<feature type="domain" description="Acyl-CoA dehydrogenase/oxidase C-terminal" evidence="7">
    <location>
        <begin position="246"/>
        <end position="372"/>
    </location>
</feature>
<feature type="region of interest" description="Disordered" evidence="6">
    <location>
        <begin position="87"/>
        <end position="111"/>
    </location>
</feature>